<dbReference type="Pfam" id="PF13241">
    <property type="entry name" value="NAD_binding_7"/>
    <property type="match status" value="1"/>
</dbReference>
<name>A0ABN0PFH1_STASI</name>
<gene>
    <name evidence="6" type="ORF">SSIM_02815</name>
</gene>
<comment type="pathway">
    <text evidence="1">Porphyrin-containing compound metabolism; siroheme biosynthesis; sirohydrochlorin from precorrin-2: step 1/1.</text>
</comment>
<keyword evidence="5" id="KW-0627">Porphyrin biosynthesis</keyword>
<dbReference type="Gene3D" id="3.40.50.720">
    <property type="entry name" value="NAD(P)-binding Rossmann-like Domain"/>
    <property type="match status" value="1"/>
</dbReference>
<dbReference type="Proteomes" id="UP000017131">
    <property type="component" value="Unassembled WGS sequence"/>
</dbReference>
<evidence type="ECO:0000256" key="2">
    <source>
        <dbReference type="ARBA" id="ARBA00012400"/>
    </source>
</evidence>
<dbReference type="SUPFAM" id="SSF51735">
    <property type="entry name" value="NAD(P)-binding Rossmann-fold domains"/>
    <property type="match status" value="1"/>
</dbReference>
<dbReference type="InterPro" id="IPR036291">
    <property type="entry name" value="NAD(P)-bd_dom_sf"/>
</dbReference>
<sequence length="151" mass="17200">MYPIQLDLSKKHAVLVGGGRIGYRKFKQLAKANCGDVTVISKSFLPEFFEESYPNMKLITKDYAKEDIENADVVIIATDSPEINDQIKKDTKPTQLVNHTGDKERSDFFNMKEFEFEDLSISVRSNGGDYKKAKHVAQAIQQFLAEEYGRE</sequence>
<evidence type="ECO:0000256" key="1">
    <source>
        <dbReference type="ARBA" id="ARBA00005010"/>
    </source>
</evidence>
<proteinExistence type="predicted"/>
<evidence type="ECO:0000256" key="4">
    <source>
        <dbReference type="ARBA" id="ARBA00023027"/>
    </source>
</evidence>
<dbReference type="PANTHER" id="PTHR35330">
    <property type="entry name" value="SIROHEME BIOSYNTHESIS PROTEIN MET8"/>
    <property type="match status" value="1"/>
</dbReference>
<evidence type="ECO:0000313" key="6">
    <source>
        <dbReference type="EMBL" id="ERS94404.1"/>
    </source>
</evidence>
<evidence type="ECO:0000313" key="7">
    <source>
        <dbReference type="Proteomes" id="UP000017131"/>
    </source>
</evidence>
<comment type="caution">
    <text evidence="6">The sequence shown here is derived from an EMBL/GenBank/DDBJ whole genome shotgun (WGS) entry which is preliminary data.</text>
</comment>
<dbReference type="EMBL" id="AXDY01000002">
    <property type="protein sequence ID" value="ERS94404.1"/>
    <property type="molecule type" value="Genomic_DNA"/>
</dbReference>
<evidence type="ECO:0000256" key="5">
    <source>
        <dbReference type="ARBA" id="ARBA00023244"/>
    </source>
</evidence>
<dbReference type="EC" id="1.3.1.76" evidence="2"/>
<keyword evidence="7" id="KW-1185">Reference proteome</keyword>
<evidence type="ECO:0000256" key="3">
    <source>
        <dbReference type="ARBA" id="ARBA00023002"/>
    </source>
</evidence>
<keyword evidence="3" id="KW-0560">Oxidoreductase</keyword>
<dbReference type="RefSeq" id="WP_002479736.1">
    <property type="nucleotide sequence ID" value="NZ_AXDY01000002.1"/>
</dbReference>
<organism evidence="6 7">
    <name type="scientific">Staphylococcus simulans UMC-CNS-990</name>
    <dbReference type="NCBI Taxonomy" id="1405498"/>
    <lineage>
        <taxon>Bacteria</taxon>
        <taxon>Bacillati</taxon>
        <taxon>Bacillota</taxon>
        <taxon>Bacilli</taxon>
        <taxon>Bacillales</taxon>
        <taxon>Staphylococcaceae</taxon>
        <taxon>Staphylococcus</taxon>
    </lineage>
</organism>
<dbReference type="GeneID" id="77330798"/>
<keyword evidence="4" id="KW-0520">NAD</keyword>
<reference evidence="6 7" key="1">
    <citation type="journal article" date="2013" name="Genome Announc.">
        <title>Draft Genome Sequence of Staphylococcus simulans UMC-CNS-990, Isolated from a Case of Chronic Bovine Mastitis.</title>
        <authorList>
            <person name="Calcutt M.J."/>
            <person name="Foecking M.F."/>
            <person name="Hsieh H.Y."/>
            <person name="Perry J."/>
            <person name="Stewart G.C."/>
            <person name="Middleton J.R."/>
        </authorList>
    </citation>
    <scope>NUCLEOTIDE SEQUENCE [LARGE SCALE GENOMIC DNA]</scope>
    <source>
        <strain evidence="6 7">UMC-CNS-990</strain>
    </source>
</reference>
<dbReference type="InterPro" id="IPR028161">
    <property type="entry name" value="Met8-like"/>
</dbReference>
<accession>A0ABN0PFH1</accession>
<protein>
    <recommendedName>
        <fullName evidence="2">precorrin-2 dehydrogenase</fullName>
        <ecNumber evidence="2">1.3.1.76</ecNumber>
    </recommendedName>
</protein>
<dbReference type="PANTHER" id="PTHR35330:SF1">
    <property type="entry name" value="SIROHEME BIOSYNTHESIS PROTEIN MET8"/>
    <property type="match status" value="1"/>
</dbReference>